<evidence type="ECO:0000313" key="11">
    <source>
        <dbReference type="Proteomes" id="UP000462152"/>
    </source>
</evidence>
<dbReference type="GO" id="GO:0005886">
    <property type="term" value="C:plasma membrane"/>
    <property type="evidence" value="ECO:0007669"/>
    <property type="project" value="UniProtKB-SubCell"/>
</dbReference>
<keyword evidence="7 8" id="KW-0472">Membrane</keyword>
<feature type="transmembrane region" description="Helical" evidence="8">
    <location>
        <begin position="390"/>
        <end position="413"/>
    </location>
</feature>
<feature type="transmembrane region" description="Helical" evidence="8">
    <location>
        <begin position="295"/>
        <end position="316"/>
    </location>
</feature>
<comment type="subcellular location">
    <subcellularLocation>
        <location evidence="1">Cell membrane</location>
        <topology evidence="1">Multi-pass membrane protein</topology>
    </subcellularLocation>
</comment>
<dbReference type="SUPFAM" id="SSF103473">
    <property type="entry name" value="MFS general substrate transporter"/>
    <property type="match status" value="1"/>
</dbReference>
<dbReference type="InterPro" id="IPR005828">
    <property type="entry name" value="MFS_sugar_transport-like"/>
</dbReference>
<keyword evidence="3" id="KW-1003">Cell membrane</keyword>
<evidence type="ECO:0000256" key="6">
    <source>
        <dbReference type="ARBA" id="ARBA00022989"/>
    </source>
</evidence>
<keyword evidence="5" id="KW-0769">Symport</keyword>
<keyword evidence="6 8" id="KW-1133">Transmembrane helix</keyword>
<feature type="domain" description="Major facilitator superfamily (MFS) profile" evidence="9">
    <location>
        <begin position="62"/>
        <end position="482"/>
    </location>
</feature>
<evidence type="ECO:0000256" key="5">
    <source>
        <dbReference type="ARBA" id="ARBA00022847"/>
    </source>
</evidence>
<proteinExistence type="predicted"/>
<dbReference type="OrthoDB" id="8953821at2"/>
<accession>A0A7K1LKI0</accession>
<feature type="transmembrane region" description="Helical" evidence="8">
    <location>
        <begin position="134"/>
        <end position="155"/>
    </location>
</feature>
<evidence type="ECO:0000256" key="2">
    <source>
        <dbReference type="ARBA" id="ARBA00022448"/>
    </source>
</evidence>
<dbReference type="PROSITE" id="PS00217">
    <property type="entry name" value="SUGAR_TRANSPORT_2"/>
    <property type="match status" value="1"/>
</dbReference>
<evidence type="ECO:0000256" key="8">
    <source>
        <dbReference type="SAM" id="Phobius"/>
    </source>
</evidence>
<sequence length="519" mass="55780">MGVPTIKYSAIAGAHCSPPLGRRRKIVKSDVNLNLKDELPDSPRRLKADDCIVVDKPRLIRSQIGAGVGNFMEWYDVGVYGYLATVMTKVFTAGMGETVGLLVTLLGFAVSFLVRPLGGMILGPLGDKIGRRSVMLFTIMMMAVATVLIGCLPGADSIGLWAVVLLYVLRMIQGFSTGGEYAGAATYIAEYAPDRSRGVWTSLLNSGSQLGFAAGAGVVAATTAIATNLWGENAMVDGAWRIPFLFAAILGIGAMLVRSGITESPSFEKARDVKENPNSSPIFVRHNLRNVIRHYWPQIVIGIAIIGADGACSYTLTSYMPTYLETQIGMATFHTATATVVILLMQAVLLPVFARISDRIGRRPMYFTAAISNLILLIPAFALFHTGTLWALYAGLILMMVPGTMYLSINAAVQSELFPTASRYAGVGMTQNFAVSIIGGTVPLVSQFLVDITGNSYVPAFYVMLFSVLAVVATLFLRESAGRPLIGSVPMVSTRREALELEKGQDDDESIDTATMLLK</sequence>
<keyword evidence="4 8" id="KW-0812">Transmembrane</keyword>
<dbReference type="InterPro" id="IPR005829">
    <property type="entry name" value="Sugar_transporter_CS"/>
</dbReference>
<feature type="transmembrane region" description="Helical" evidence="8">
    <location>
        <begin position="328"/>
        <end position="353"/>
    </location>
</feature>
<dbReference type="Proteomes" id="UP000462152">
    <property type="component" value="Unassembled WGS sequence"/>
</dbReference>
<keyword evidence="2" id="KW-0813">Transport</keyword>
<protein>
    <submittedName>
        <fullName evidence="10">MFS transporter</fullName>
    </submittedName>
</protein>
<dbReference type="PANTHER" id="PTHR43528:SF1">
    <property type="entry name" value="ALPHA-KETOGLUTARATE PERMEASE"/>
    <property type="match status" value="1"/>
</dbReference>
<feature type="transmembrane region" description="Helical" evidence="8">
    <location>
        <begin position="99"/>
        <end position="122"/>
    </location>
</feature>
<dbReference type="Gene3D" id="1.20.1250.20">
    <property type="entry name" value="MFS general substrate transporter like domains"/>
    <property type="match status" value="2"/>
</dbReference>
<evidence type="ECO:0000256" key="3">
    <source>
        <dbReference type="ARBA" id="ARBA00022475"/>
    </source>
</evidence>
<dbReference type="PANTHER" id="PTHR43528">
    <property type="entry name" value="ALPHA-KETOGLUTARATE PERMEASE"/>
    <property type="match status" value="1"/>
</dbReference>
<reference evidence="10 11" key="1">
    <citation type="submission" date="2019-12" db="EMBL/GenBank/DDBJ databases">
        <authorList>
            <person name="Li J."/>
            <person name="Shi Y."/>
            <person name="Xu G."/>
            <person name="Xiao D."/>
            <person name="Ran X."/>
        </authorList>
    </citation>
    <scope>NUCLEOTIDE SEQUENCE [LARGE SCALE GENOMIC DNA]</scope>
    <source>
        <strain evidence="10 11">JCM 15915</strain>
    </source>
</reference>
<feature type="transmembrane region" description="Helical" evidence="8">
    <location>
        <begin position="242"/>
        <end position="261"/>
    </location>
</feature>
<evidence type="ECO:0000256" key="4">
    <source>
        <dbReference type="ARBA" id="ARBA00022692"/>
    </source>
</evidence>
<comment type="caution">
    <text evidence="10">The sequence shown here is derived from an EMBL/GenBank/DDBJ whole genome shotgun (WGS) entry which is preliminary data.</text>
</comment>
<dbReference type="InterPro" id="IPR051084">
    <property type="entry name" value="H+-coupled_symporters"/>
</dbReference>
<dbReference type="GO" id="GO:0015293">
    <property type="term" value="F:symporter activity"/>
    <property type="evidence" value="ECO:0007669"/>
    <property type="project" value="UniProtKB-KW"/>
</dbReference>
<evidence type="ECO:0000313" key="10">
    <source>
        <dbReference type="EMBL" id="MUN55696.1"/>
    </source>
</evidence>
<keyword evidence="11" id="KW-1185">Reference proteome</keyword>
<evidence type="ECO:0000256" key="7">
    <source>
        <dbReference type="ARBA" id="ARBA00023136"/>
    </source>
</evidence>
<dbReference type="EMBL" id="WOGT01000007">
    <property type="protein sequence ID" value="MUN55696.1"/>
    <property type="molecule type" value="Genomic_DNA"/>
</dbReference>
<dbReference type="Pfam" id="PF00083">
    <property type="entry name" value="Sugar_tr"/>
    <property type="match status" value="1"/>
</dbReference>
<evidence type="ECO:0000259" key="9">
    <source>
        <dbReference type="PROSITE" id="PS50850"/>
    </source>
</evidence>
<organism evidence="10 11">
    <name type="scientific">Rothia koreensis</name>
    <dbReference type="NCBI Taxonomy" id="592378"/>
    <lineage>
        <taxon>Bacteria</taxon>
        <taxon>Bacillati</taxon>
        <taxon>Actinomycetota</taxon>
        <taxon>Actinomycetes</taxon>
        <taxon>Micrococcales</taxon>
        <taxon>Micrococcaceae</taxon>
        <taxon>Rothia</taxon>
    </lineage>
</organism>
<gene>
    <name evidence="10" type="ORF">GMA10_10825</name>
</gene>
<feature type="transmembrane region" description="Helical" evidence="8">
    <location>
        <begin position="433"/>
        <end position="450"/>
    </location>
</feature>
<feature type="transmembrane region" description="Helical" evidence="8">
    <location>
        <begin position="210"/>
        <end position="230"/>
    </location>
</feature>
<name>A0A7K1LKI0_9MICC</name>
<feature type="transmembrane region" description="Helical" evidence="8">
    <location>
        <begin position="365"/>
        <end position="384"/>
    </location>
</feature>
<dbReference type="PROSITE" id="PS50850">
    <property type="entry name" value="MFS"/>
    <property type="match status" value="1"/>
</dbReference>
<dbReference type="InterPro" id="IPR020846">
    <property type="entry name" value="MFS_dom"/>
</dbReference>
<feature type="transmembrane region" description="Helical" evidence="8">
    <location>
        <begin position="456"/>
        <end position="477"/>
    </location>
</feature>
<dbReference type="AlphaFoldDB" id="A0A7K1LKI0"/>
<evidence type="ECO:0000256" key="1">
    <source>
        <dbReference type="ARBA" id="ARBA00004651"/>
    </source>
</evidence>
<dbReference type="InterPro" id="IPR036259">
    <property type="entry name" value="MFS_trans_sf"/>
</dbReference>